<feature type="region of interest" description="Disordered" evidence="1">
    <location>
        <begin position="491"/>
        <end position="515"/>
    </location>
</feature>
<gene>
    <name evidence="3" type="ORF">BLS_005468</name>
</gene>
<dbReference type="PANTHER" id="PTHR42088">
    <property type="entry name" value="YALI0F10131P"/>
    <property type="match status" value="1"/>
</dbReference>
<comment type="caution">
    <text evidence="3">The sequence shown here is derived from an EMBL/GenBank/DDBJ whole genome shotgun (WGS) entry which is preliminary data.</text>
</comment>
<feature type="region of interest" description="Disordered" evidence="1">
    <location>
        <begin position="640"/>
        <end position="670"/>
    </location>
</feature>
<feature type="compositionally biased region" description="Basic and acidic residues" evidence="1">
    <location>
        <begin position="648"/>
        <end position="658"/>
    </location>
</feature>
<keyword evidence="2" id="KW-1133">Transmembrane helix</keyword>
<feature type="region of interest" description="Disordered" evidence="1">
    <location>
        <begin position="704"/>
        <end position="743"/>
    </location>
</feature>
<sequence length="770" mass="83400">MLPHLPLGIRNVASFQRAGLEPATGVIHERRSATSSTTSSTPCTTTGNSDTCQKPTDATATLPIALGVVIPLTLAFTAFIILHRRYKKKLAAEDMEDAEKYKSMDFGTDLRYGGKGKKGKKGDPEMAAMGGVQSGHKMRGLSLDDQPYLFPAARNSQESLVSITRSVMDADHRYQLHAFGKEGDISSIRSQSALVRRGTESTDGADAHLVGHAQAFGKSAPPRGNLGPADHGYPSIQEPEKAMIAANQYAPPRSNAQGGLAPTGPDSRESFVEQGAFRKSNNYLGSFINSREPSMIEEEKPAPKLTHLDSSTSTLVGSPGSDTSPKISITEPYAGQTPMEAPRHSPAETALPVDPRGNVHSMVGSVHDANTNSFVQAPNTNSFVQSPNTNSFMTDSDSFIYGDTSMKVTAPSVRDSDASDYTVPTRGQSLAAPLGEIQEQRESMYLGEGLNEYSQDNQRLSVLMRPLPHDDPTENPEERANRIRSFYKEYFDDTKGGAPGQAGPPPPMPPQRTNYYEDYDTEYLNNAYTVYDTQQQGFVVGGAPFAQPITRRAMTPPPRAPPRNFRARASSQASQSQYGGRGPPRGQSSMSNFHSQGPYSPGVGSERGRTQKRNLPPPAPLMSLKTPHLLKDDSALYTTMDLAPPPSFRDRQAGRRPDSPGGVERPYSPVVRAYTPLQGAYEDLSPMPSPHLLRRSGTFTALDFAPPSKFRNDGSGSDAGSVRSGRSGMSHAQQNAIRAGAHRISRLPKDLAGTKDDLMTSLKPKWDLNY</sequence>
<protein>
    <submittedName>
        <fullName evidence="3">Uncharacterized protein</fullName>
    </submittedName>
</protein>
<feature type="transmembrane region" description="Helical" evidence="2">
    <location>
        <begin position="64"/>
        <end position="82"/>
    </location>
</feature>
<keyword evidence="2" id="KW-0812">Transmembrane</keyword>
<dbReference type="Proteomes" id="UP000433883">
    <property type="component" value="Unassembled WGS sequence"/>
</dbReference>
<dbReference type="PANTHER" id="PTHR42088:SF1">
    <property type="entry name" value="YALI0F10131P"/>
    <property type="match status" value="1"/>
</dbReference>
<dbReference type="EMBL" id="WNWQ01000379">
    <property type="protein sequence ID" value="KAE9969170.1"/>
    <property type="molecule type" value="Genomic_DNA"/>
</dbReference>
<feature type="region of interest" description="Disordered" evidence="1">
    <location>
        <begin position="216"/>
        <end position="235"/>
    </location>
</feature>
<feature type="compositionally biased region" description="Polar residues" evidence="1">
    <location>
        <begin position="586"/>
        <end position="598"/>
    </location>
</feature>
<feature type="compositionally biased region" description="Low complexity" evidence="1">
    <location>
        <begin position="33"/>
        <end position="46"/>
    </location>
</feature>
<feature type="compositionally biased region" description="Low complexity" evidence="1">
    <location>
        <begin position="562"/>
        <end position="578"/>
    </location>
</feature>
<evidence type="ECO:0000256" key="2">
    <source>
        <dbReference type="SAM" id="Phobius"/>
    </source>
</evidence>
<evidence type="ECO:0000256" key="1">
    <source>
        <dbReference type="SAM" id="MobiDB-lite"/>
    </source>
</evidence>
<feature type="region of interest" description="Disordered" evidence="1">
    <location>
        <begin position="549"/>
        <end position="626"/>
    </location>
</feature>
<evidence type="ECO:0000313" key="3">
    <source>
        <dbReference type="EMBL" id="KAE9969170.1"/>
    </source>
</evidence>
<reference evidence="3 4" key="1">
    <citation type="submission" date="2019-11" db="EMBL/GenBank/DDBJ databases">
        <title>Venturia inaequalis Genome Resource.</title>
        <authorList>
            <person name="Lichtner F.J."/>
        </authorList>
    </citation>
    <scope>NUCLEOTIDE SEQUENCE [LARGE SCALE GENOMIC DNA]</scope>
    <source>
        <strain evidence="3">Bline_iso_100314</strain>
    </source>
</reference>
<name>A0A8H3UFR7_VENIN</name>
<dbReference type="AlphaFoldDB" id="A0A8H3UFR7"/>
<keyword evidence="2" id="KW-0472">Membrane</keyword>
<organism evidence="3 4">
    <name type="scientific">Venturia inaequalis</name>
    <name type="common">Apple scab fungus</name>
    <dbReference type="NCBI Taxonomy" id="5025"/>
    <lineage>
        <taxon>Eukaryota</taxon>
        <taxon>Fungi</taxon>
        <taxon>Dikarya</taxon>
        <taxon>Ascomycota</taxon>
        <taxon>Pezizomycotina</taxon>
        <taxon>Dothideomycetes</taxon>
        <taxon>Pleosporomycetidae</taxon>
        <taxon>Venturiales</taxon>
        <taxon>Venturiaceae</taxon>
        <taxon>Venturia</taxon>
    </lineage>
</organism>
<feature type="compositionally biased region" description="Polar residues" evidence="1">
    <location>
        <begin position="308"/>
        <end position="327"/>
    </location>
</feature>
<feature type="region of interest" description="Disordered" evidence="1">
    <location>
        <begin position="28"/>
        <end position="52"/>
    </location>
</feature>
<accession>A0A8H3UFR7</accession>
<evidence type="ECO:0000313" key="4">
    <source>
        <dbReference type="Proteomes" id="UP000433883"/>
    </source>
</evidence>
<feature type="region of interest" description="Disordered" evidence="1">
    <location>
        <begin position="294"/>
        <end position="347"/>
    </location>
</feature>
<proteinExistence type="predicted"/>